<protein>
    <recommendedName>
        <fullName evidence="3">Asparagine synthase</fullName>
    </recommendedName>
</protein>
<dbReference type="EMBL" id="SGWY01000004">
    <property type="protein sequence ID" value="RZS63656.1"/>
    <property type="molecule type" value="Genomic_DNA"/>
</dbReference>
<evidence type="ECO:0008006" key="3">
    <source>
        <dbReference type="Google" id="ProtNLM"/>
    </source>
</evidence>
<dbReference type="AlphaFoldDB" id="A0A4Q7M6N2"/>
<evidence type="ECO:0000313" key="2">
    <source>
        <dbReference type="Proteomes" id="UP000293289"/>
    </source>
</evidence>
<dbReference type="OrthoDB" id="5118185at2"/>
<sequence>MAPWWRRKRKRFTPFDRAALPEVEPLTFEESYAEGLLVSEAAGRMALKNRIIVMALRGEEPFDATRAAAAAREVLHELVREMDEVAEWSAAERESANQREGRSAHQHDYHRADAWNLRLRERVNAAVAARLTELRSDDAYLADFAERARQEAWAEIAGEIDQRLAREWPQIEVDEAYERERDDRMRGLELALEREVADARRRRETLDELDDSFGAWSG</sequence>
<proteinExistence type="predicted"/>
<accession>A0A4Q7M6N2</accession>
<dbReference type="RefSeq" id="WP_130354382.1">
    <property type="nucleotide sequence ID" value="NZ_SGWY01000004.1"/>
</dbReference>
<reference evidence="1 2" key="1">
    <citation type="submission" date="2019-02" db="EMBL/GenBank/DDBJ databases">
        <title>Genomic Encyclopedia of Type Strains, Phase IV (KMG-IV): sequencing the most valuable type-strain genomes for metagenomic binning, comparative biology and taxonomic classification.</title>
        <authorList>
            <person name="Goeker M."/>
        </authorList>
    </citation>
    <scope>NUCLEOTIDE SEQUENCE [LARGE SCALE GENOMIC DNA]</scope>
    <source>
        <strain evidence="1 2">DSM 43045</strain>
    </source>
</reference>
<organism evidence="1 2">
    <name type="scientific">Agromyces ramosus</name>
    <dbReference type="NCBI Taxonomy" id="33879"/>
    <lineage>
        <taxon>Bacteria</taxon>
        <taxon>Bacillati</taxon>
        <taxon>Actinomycetota</taxon>
        <taxon>Actinomycetes</taxon>
        <taxon>Micrococcales</taxon>
        <taxon>Microbacteriaceae</taxon>
        <taxon>Agromyces</taxon>
    </lineage>
</organism>
<evidence type="ECO:0000313" key="1">
    <source>
        <dbReference type="EMBL" id="RZS63656.1"/>
    </source>
</evidence>
<comment type="caution">
    <text evidence="1">The sequence shown here is derived from an EMBL/GenBank/DDBJ whole genome shotgun (WGS) entry which is preliminary data.</text>
</comment>
<keyword evidence="2" id="KW-1185">Reference proteome</keyword>
<name>A0A4Q7M6N2_9MICO</name>
<gene>
    <name evidence="1" type="ORF">EV187_3565</name>
</gene>
<dbReference type="Proteomes" id="UP000293289">
    <property type="component" value="Unassembled WGS sequence"/>
</dbReference>